<dbReference type="Proteomes" id="UP001208570">
    <property type="component" value="Unassembled WGS sequence"/>
</dbReference>
<dbReference type="EMBL" id="JAODUP010000473">
    <property type="protein sequence ID" value="KAK2148983.1"/>
    <property type="molecule type" value="Genomic_DNA"/>
</dbReference>
<comment type="caution">
    <text evidence="1">The sequence shown here is derived from an EMBL/GenBank/DDBJ whole genome shotgun (WGS) entry which is preliminary data.</text>
</comment>
<proteinExistence type="predicted"/>
<gene>
    <name evidence="1" type="ORF">LSH36_473g03027</name>
</gene>
<accession>A0AAD9J9I3</accession>
<evidence type="ECO:0000313" key="1">
    <source>
        <dbReference type="EMBL" id="KAK2148983.1"/>
    </source>
</evidence>
<evidence type="ECO:0000313" key="2">
    <source>
        <dbReference type="Proteomes" id="UP001208570"/>
    </source>
</evidence>
<sequence length="109" mass="12921">MQKYFCLAHVPNMMKLLKPIMSLYQGRKHHDLDKRRCQRFKEKVVRCSKQIQAQVLPPTSGAAEYQSLRTFHRMREWKGESLNANEYGWKEKHSRLIPLRTDLPPAPES</sequence>
<dbReference type="AlphaFoldDB" id="A0AAD9J9I3"/>
<name>A0AAD9J9I3_9ANNE</name>
<protein>
    <submittedName>
        <fullName evidence="1">Uncharacterized protein</fullName>
    </submittedName>
</protein>
<keyword evidence="2" id="KW-1185">Reference proteome</keyword>
<organism evidence="1 2">
    <name type="scientific">Paralvinella palmiformis</name>
    <dbReference type="NCBI Taxonomy" id="53620"/>
    <lineage>
        <taxon>Eukaryota</taxon>
        <taxon>Metazoa</taxon>
        <taxon>Spiralia</taxon>
        <taxon>Lophotrochozoa</taxon>
        <taxon>Annelida</taxon>
        <taxon>Polychaeta</taxon>
        <taxon>Sedentaria</taxon>
        <taxon>Canalipalpata</taxon>
        <taxon>Terebellida</taxon>
        <taxon>Terebelliformia</taxon>
        <taxon>Alvinellidae</taxon>
        <taxon>Paralvinella</taxon>
    </lineage>
</organism>
<reference evidence="1" key="1">
    <citation type="journal article" date="2023" name="Mol. Biol. Evol.">
        <title>Third-Generation Sequencing Reveals the Adaptive Role of the Epigenome in Three Deep-Sea Polychaetes.</title>
        <authorList>
            <person name="Perez M."/>
            <person name="Aroh O."/>
            <person name="Sun Y."/>
            <person name="Lan Y."/>
            <person name="Juniper S.K."/>
            <person name="Young C.R."/>
            <person name="Angers B."/>
            <person name="Qian P.Y."/>
        </authorList>
    </citation>
    <scope>NUCLEOTIDE SEQUENCE</scope>
    <source>
        <strain evidence="1">P08H-3</strain>
    </source>
</reference>